<feature type="compositionally biased region" description="Polar residues" evidence="2">
    <location>
        <begin position="19"/>
        <end position="33"/>
    </location>
</feature>
<dbReference type="EMBL" id="HBGO01026457">
    <property type="protein sequence ID" value="CAD9349801.1"/>
    <property type="molecule type" value="Transcribed_RNA"/>
</dbReference>
<reference evidence="3" key="1">
    <citation type="submission" date="2021-01" db="EMBL/GenBank/DDBJ databases">
        <authorList>
            <person name="Corre E."/>
            <person name="Pelletier E."/>
            <person name="Niang G."/>
            <person name="Scheremetjew M."/>
            <person name="Finn R."/>
            <person name="Kale V."/>
            <person name="Holt S."/>
            <person name="Cochrane G."/>
            <person name="Meng A."/>
            <person name="Brown T."/>
            <person name="Cohen L."/>
        </authorList>
    </citation>
    <scope>NUCLEOTIDE SEQUENCE</scope>
    <source>
        <strain evidence="3">Grunow 1884</strain>
    </source>
</reference>
<dbReference type="GO" id="GO:0043622">
    <property type="term" value="P:cortical microtubule organization"/>
    <property type="evidence" value="ECO:0007669"/>
    <property type="project" value="InterPro"/>
</dbReference>
<evidence type="ECO:0000313" key="3">
    <source>
        <dbReference type="EMBL" id="CAD9349801.1"/>
    </source>
</evidence>
<feature type="compositionally biased region" description="Polar residues" evidence="2">
    <location>
        <begin position="1"/>
        <end position="11"/>
    </location>
</feature>
<dbReference type="AlphaFoldDB" id="A0A7S1ZUX8"/>
<accession>A0A7S1ZUX8</accession>
<proteinExistence type="inferred from homology"/>
<feature type="compositionally biased region" description="Basic and acidic residues" evidence="2">
    <location>
        <begin position="40"/>
        <end position="64"/>
    </location>
</feature>
<comment type="similarity">
    <text evidence="1">Belongs to the SPIRAL1 family.</text>
</comment>
<dbReference type="PANTHER" id="PTHR33403">
    <property type="entry name" value="SPR1"/>
    <property type="match status" value="1"/>
</dbReference>
<protein>
    <submittedName>
        <fullName evidence="3">Uncharacterized protein</fullName>
    </submittedName>
</protein>
<feature type="compositionally biased region" description="Polar residues" evidence="2">
    <location>
        <begin position="91"/>
        <end position="107"/>
    </location>
</feature>
<gene>
    <name evidence="3" type="ORF">OSIN01602_LOCUS15168</name>
</gene>
<evidence type="ECO:0000256" key="2">
    <source>
        <dbReference type="SAM" id="MobiDB-lite"/>
    </source>
</evidence>
<feature type="region of interest" description="Disordered" evidence="2">
    <location>
        <begin position="1"/>
        <end position="119"/>
    </location>
</feature>
<sequence>MSYSANDNQNYFVEDGRTTSRVLQNPGGKTSINLAWDEPEPARKSKSKKVEEEEEKKREEEKKTAAASAAPSYAAGCRSSVSSNAYASGSDMNSGNVITNRPSSRVSQPPGGRSQITLG</sequence>
<evidence type="ECO:0000256" key="1">
    <source>
        <dbReference type="ARBA" id="ARBA00009656"/>
    </source>
</evidence>
<name>A0A7S1ZUX8_TRICV</name>
<dbReference type="PANTHER" id="PTHR33403:SF31">
    <property type="entry name" value="PROTEIN SPIRAL1-LIKE 1"/>
    <property type="match status" value="1"/>
</dbReference>
<feature type="compositionally biased region" description="Low complexity" evidence="2">
    <location>
        <begin position="65"/>
        <end position="90"/>
    </location>
</feature>
<dbReference type="InterPro" id="IPR039613">
    <property type="entry name" value="SPR1/2/3/4/5"/>
</dbReference>
<dbReference type="GO" id="GO:0010005">
    <property type="term" value="C:cortical microtubule, transverse to long axis"/>
    <property type="evidence" value="ECO:0007669"/>
    <property type="project" value="TreeGrafter"/>
</dbReference>
<organism evidence="3">
    <name type="scientific">Trieres chinensis</name>
    <name type="common">Marine centric diatom</name>
    <name type="synonym">Odontella sinensis</name>
    <dbReference type="NCBI Taxonomy" id="1514140"/>
    <lineage>
        <taxon>Eukaryota</taxon>
        <taxon>Sar</taxon>
        <taxon>Stramenopiles</taxon>
        <taxon>Ochrophyta</taxon>
        <taxon>Bacillariophyta</taxon>
        <taxon>Mediophyceae</taxon>
        <taxon>Biddulphiophycidae</taxon>
        <taxon>Eupodiscales</taxon>
        <taxon>Parodontellaceae</taxon>
        <taxon>Trieres</taxon>
    </lineage>
</organism>